<dbReference type="Proteomes" id="UP000824540">
    <property type="component" value="Unassembled WGS sequence"/>
</dbReference>
<feature type="compositionally biased region" description="Low complexity" evidence="1">
    <location>
        <begin position="174"/>
        <end position="184"/>
    </location>
</feature>
<accession>A0A8T2NWT8</accession>
<feature type="compositionally biased region" description="Polar residues" evidence="1">
    <location>
        <begin position="119"/>
        <end position="130"/>
    </location>
</feature>
<feature type="region of interest" description="Disordered" evidence="1">
    <location>
        <begin position="47"/>
        <end position="225"/>
    </location>
</feature>
<dbReference type="GO" id="GO:0003785">
    <property type="term" value="F:actin monomer binding"/>
    <property type="evidence" value="ECO:0007669"/>
    <property type="project" value="InterPro"/>
</dbReference>
<keyword evidence="4" id="KW-1185">Reference proteome</keyword>
<evidence type="ECO:0000256" key="1">
    <source>
        <dbReference type="SAM" id="MobiDB-lite"/>
    </source>
</evidence>
<proteinExistence type="predicted"/>
<dbReference type="EMBL" id="JAFBMS010000039">
    <property type="protein sequence ID" value="KAG9340867.1"/>
    <property type="molecule type" value="Genomic_DNA"/>
</dbReference>
<dbReference type="Pfam" id="PF09469">
    <property type="entry name" value="Cobl"/>
    <property type="match status" value="1"/>
</dbReference>
<dbReference type="OrthoDB" id="8882621at2759"/>
<feature type="compositionally biased region" description="Basic and acidic residues" evidence="1">
    <location>
        <begin position="59"/>
        <end position="79"/>
    </location>
</feature>
<gene>
    <name evidence="3" type="ORF">JZ751_020060</name>
</gene>
<evidence type="ECO:0000313" key="3">
    <source>
        <dbReference type="EMBL" id="KAG9340867.1"/>
    </source>
</evidence>
<dbReference type="PANTHER" id="PTHR21557">
    <property type="entry name" value="CORDON-BLEU"/>
    <property type="match status" value="1"/>
</dbReference>
<dbReference type="Gene3D" id="3.10.20.90">
    <property type="entry name" value="Phosphatidylinositol 3-kinase Catalytic Subunit, Chain A, domain 1"/>
    <property type="match status" value="1"/>
</dbReference>
<evidence type="ECO:0000313" key="4">
    <source>
        <dbReference type="Proteomes" id="UP000824540"/>
    </source>
</evidence>
<feature type="compositionally biased region" description="Polar residues" evidence="1">
    <location>
        <begin position="96"/>
        <end position="106"/>
    </location>
</feature>
<dbReference type="PANTHER" id="PTHR21557:SF2">
    <property type="entry name" value="CORDON-BLEU PROTEIN-LIKE 1"/>
    <property type="match status" value="1"/>
</dbReference>
<dbReference type="InterPro" id="IPR019025">
    <property type="entry name" value="Cordon-bleu_ubiquitin_domain"/>
</dbReference>
<feature type="compositionally biased region" description="Polar residues" evidence="1">
    <location>
        <begin position="149"/>
        <end position="164"/>
    </location>
</feature>
<name>A0A8T2NWT8_9TELE</name>
<dbReference type="AlphaFoldDB" id="A0A8T2NWT8"/>
<feature type="domain" description="Cordon-bleu ubiquitin-like" evidence="2">
    <location>
        <begin position="1"/>
        <end position="47"/>
    </location>
</feature>
<organism evidence="3 4">
    <name type="scientific">Albula glossodonta</name>
    <name type="common">roundjaw bonefish</name>
    <dbReference type="NCBI Taxonomy" id="121402"/>
    <lineage>
        <taxon>Eukaryota</taxon>
        <taxon>Metazoa</taxon>
        <taxon>Chordata</taxon>
        <taxon>Craniata</taxon>
        <taxon>Vertebrata</taxon>
        <taxon>Euteleostomi</taxon>
        <taxon>Actinopterygii</taxon>
        <taxon>Neopterygii</taxon>
        <taxon>Teleostei</taxon>
        <taxon>Albuliformes</taxon>
        <taxon>Albulidae</taxon>
        <taxon>Albula</taxon>
    </lineage>
</organism>
<evidence type="ECO:0000259" key="2">
    <source>
        <dbReference type="Pfam" id="PF09469"/>
    </source>
</evidence>
<protein>
    <recommendedName>
        <fullName evidence="2">Cordon-bleu ubiquitin-like domain-containing protein</fullName>
    </recommendedName>
</protein>
<dbReference type="InterPro" id="IPR039895">
    <property type="entry name" value="COBL-like"/>
</dbReference>
<sequence length="225" mass="24439">MPAVCEKCEFDQKTSILLRDVRSEEPLDLTKSLNDYGLREVYARDTKSVYSTDLPASPVHEEDKSTPGKGKTLKEKENKGLFSMFRKSKKKPDQVVTASAPTSPVSNKPRPASMPPLSANASVYSSNTMPSDVPKKRRAPLPPMMVVQSLPSNHNENQTNSPTKAPSEGDQEVSGISRGSSAESSLKRTKRKAPQPPSSPPSVATQDEAVEDRSIKDSESQEGVA</sequence>
<comment type="caution">
    <text evidence="3">The sequence shown here is derived from an EMBL/GenBank/DDBJ whole genome shotgun (WGS) entry which is preliminary data.</text>
</comment>
<reference evidence="3" key="1">
    <citation type="thesis" date="2021" institute="BYU ScholarsArchive" country="Provo, UT, USA">
        <title>Applications of and Algorithms for Genome Assembly and Genomic Analyses with an Emphasis on Marine Teleosts.</title>
        <authorList>
            <person name="Pickett B.D."/>
        </authorList>
    </citation>
    <scope>NUCLEOTIDE SEQUENCE</scope>
    <source>
        <strain evidence="3">HI-2016</strain>
    </source>
</reference>